<evidence type="ECO:0000313" key="4">
    <source>
        <dbReference type="Proteomes" id="UP000186040"/>
    </source>
</evidence>
<gene>
    <name evidence="3" type="ORF">BJP25_06390</name>
</gene>
<feature type="transmembrane region" description="Helical" evidence="2">
    <location>
        <begin position="20"/>
        <end position="42"/>
    </location>
</feature>
<evidence type="ECO:0000256" key="2">
    <source>
        <dbReference type="SAM" id="Phobius"/>
    </source>
</evidence>
<sequence>MQGISDWWNDVELWLSSAPFVLQFALVMAVLLPLCVVAAWLIDWVFDRTSPRSGGAGDEAAAAPAPVPPVGPGADS</sequence>
<keyword evidence="2" id="KW-0472">Membrane</keyword>
<evidence type="ECO:0000256" key="1">
    <source>
        <dbReference type="SAM" id="MobiDB-lite"/>
    </source>
</evidence>
<accession>A0A1Q9LTN1</accession>
<proteinExistence type="predicted"/>
<keyword evidence="2" id="KW-1133">Transmembrane helix</keyword>
<protein>
    <submittedName>
        <fullName evidence="3">Uncharacterized protein</fullName>
    </submittedName>
</protein>
<dbReference type="AlphaFoldDB" id="A0A1Q9LTN1"/>
<dbReference type="OrthoDB" id="4559844at2"/>
<name>A0A1Q9LTN1_9PSEU</name>
<reference evidence="3 4" key="1">
    <citation type="submission" date="2016-10" db="EMBL/GenBank/DDBJ databases">
        <title>The Draft Genome Sequence of Actinokineospora bangkokensis 44EHWT reveals the biosynthetic pathway of antifungal compounds Thailandins with unusual extender unit butylmalonyl-CoA.</title>
        <authorList>
            <person name="Greule A."/>
            <person name="Intra B."/>
            <person name="Flemming S."/>
            <person name="Rommel M.G."/>
            <person name="Panbangred W."/>
            <person name="Bechthold A."/>
        </authorList>
    </citation>
    <scope>NUCLEOTIDE SEQUENCE [LARGE SCALE GENOMIC DNA]</scope>
    <source>
        <strain evidence="3 4">44EHW</strain>
    </source>
</reference>
<keyword evidence="4" id="KW-1185">Reference proteome</keyword>
<feature type="region of interest" description="Disordered" evidence="1">
    <location>
        <begin position="52"/>
        <end position="76"/>
    </location>
</feature>
<dbReference type="Proteomes" id="UP000186040">
    <property type="component" value="Unassembled WGS sequence"/>
</dbReference>
<keyword evidence="2" id="KW-0812">Transmembrane</keyword>
<evidence type="ECO:0000313" key="3">
    <source>
        <dbReference type="EMBL" id="OLR95380.1"/>
    </source>
</evidence>
<feature type="compositionally biased region" description="Pro residues" evidence="1">
    <location>
        <begin position="65"/>
        <end position="76"/>
    </location>
</feature>
<dbReference type="EMBL" id="MKQR01000002">
    <property type="protein sequence ID" value="OLR95380.1"/>
    <property type="molecule type" value="Genomic_DNA"/>
</dbReference>
<organism evidence="3 4">
    <name type="scientific">Actinokineospora bangkokensis</name>
    <dbReference type="NCBI Taxonomy" id="1193682"/>
    <lineage>
        <taxon>Bacteria</taxon>
        <taxon>Bacillati</taxon>
        <taxon>Actinomycetota</taxon>
        <taxon>Actinomycetes</taxon>
        <taxon>Pseudonocardiales</taxon>
        <taxon>Pseudonocardiaceae</taxon>
        <taxon>Actinokineospora</taxon>
    </lineage>
</organism>
<dbReference type="RefSeq" id="WP_075972820.1">
    <property type="nucleotide sequence ID" value="NZ_MKQR01000002.1"/>
</dbReference>
<dbReference type="STRING" id="1193682.BJP25_06390"/>
<comment type="caution">
    <text evidence="3">The sequence shown here is derived from an EMBL/GenBank/DDBJ whole genome shotgun (WGS) entry which is preliminary data.</text>
</comment>